<feature type="transmembrane region" description="Helical" evidence="6">
    <location>
        <begin position="170"/>
        <end position="188"/>
    </location>
</feature>
<feature type="transmembrane region" description="Helical" evidence="6">
    <location>
        <begin position="220"/>
        <end position="241"/>
    </location>
</feature>
<dbReference type="InterPro" id="IPR036259">
    <property type="entry name" value="MFS_trans_sf"/>
</dbReference>
<dbReference type="InterPro" id="IPR010645">
    <property type="entry name" value="MFS_4"/>
</dbReference>
<dbReference type="SUPFAM" id="SSF103473">
    <property type="entry name" value="MFS general substrate transporter"/>
    <property type="match status" value="1"/>
</dbReference>
<organism evidence="8 9">
    <name type="scientific">Effusibacillus consociatus</name>
    <dbReference type="NCBI Taxonomy" id="1117041"/>
    <lineage>
        <taxon>Bacteria</taxon>
        <taxon>Bacillati</taxon>
        <taxon>Bacillota</taxon>
        <taxon>Bacilli</taxon>
        <taxon>Bacillales</taxon>
        <taxon>Alicyclobacillaceae</taxon>
        <taxon>Effusibacillus</taxon>
    </lineage>
</organism>
<dbReference type="PANTHER" id="PTHR23537">
    <property type="match status" value="1"/>
</dbReference>
<keyword evidence="5 6" id="KW-0472">Membrane</keyword>
<proteinExistence type="predicted"/>
<dbReference type="Pfam" id="PF06779">
    <property type="entry name" value="MFS_4"/>
    <property type="match status" value="1"/>
</dbReference>
<sequence length="404" mass="42669">MEGRSVSFGLYVLVGVLLNVTALGFARFAYGVVMPFMREGLSLSYAQAGMLGTSTALGYLGMVIFAGLLTARWGAKLVVMLGGAGISVSLLGLVWAPSYEWALGMMFLSGVGTALTFTPLIALLVAWFPERRGIVIGFMSSGAGIGMFTAGSLVPIFVEIFPVWGWRSAWAFFGMWSVLVTLLAAFIFKNPPLQKASPEAAVLDPVAEVYKKKEVLRVGIIYFLLGVAYMIPMTFLVGFMLEREIDPAVAGRVVAGGGFLSILSGPLWGMVSDRIGRRTALLISFWAAGAGTSIPVIAPHLVGFVVGQIVLGCTVGGMLSLVQAAATEQVRPPLIGVALGYVTVFFALGQLIGPGAAGWIIDHFGGFQAAFLFSCGMILVGTLFASYIPRDVNSSAAVSQAEYK</sequence>
<gene>
    <name evidence="8" type="ORF">ACFO8Q_06600</name>
</gene>
<keyword evidence="2" id="KW-0813">Transport</keyword>
<reference evidence="9" key="1">
    <citation type="journal article" date="2019" name="Int. J. Syst. Evol. Microbiol.">
        <title>The Global Catalogue of Microorganisms (GCM) 10K type strain sequencing project: providing services to taxonomists for standard genome sequencing and annotation.</title>
        <authorList>
            <consortium name="The Broad Institute Genomics Platform"/>
            <consortium name="The Broad Institute Genome Sequencing Center for Infectious Disease"/>
            <person name="Wu L."/>
            <person name="Ma J."/>
        </authorList>
    </citation>
    <scope>NUCLEOTIDE SEQUENCE [LARGE SCALE GENOMIC DNA]</scope>
    <source>
        <strain evidence="9">WYCCWR 12678</strain>
    </source>
</reference>
<evidence type="ECO:0000259" key="7">
    <source>
        <dbReference type="PROSITE" id="PS50850"/>
    </source>
</evidence>
<dbReference type="EMBL" id="JBHSHC010000044">
    <property type="protein sequence ID" value="MFC4767035.1"/>
    <property type="molecule type" value="Genomic_DNA"/>
</dbReference>
<evidence type="ECO:0000256" key="5">
    <source>
        <dbReference type="ARBA" id="ARBA00023136"/>
    </source>
</evidence>
<keyword evidence="9" id="KW-1185">Reference proteome</keyword>
<dbReference type="InterPro" id="IPR020846">
    <property type="entry name" value="MFS_dom"/>
</dbReference>
<protein>
    <submittedName>
        <fullName evidence="8">MFS transporter</fullName>
    </submittedName>
</protein>
<evidence type="ECO:0000256" key="1">
    <source>
        <dbReference type="ARBA" id="ARBA00004651"/>
    </source>
</evidence>
<name>A0ABV9PZ21_9BACL</name>
<feature type="transmembrane region" description="Helical" evidence="6">
    <location>
        <begin position="304"/>
        <end position="322"/>
    </location>
</feature>
<keyword evidence="3 6" id="KW-0812">Transmembrane</keyword>
<dbReference type="Proteomes" id="UP001596002">
    <property type="component" value="Unassembled WGS sequence"/>
</dbReference>
<feature type="transmembrane region" description="Helical" evidence="6">
    <location>
        <begin position="102"/>
        <end position="128"/>
    </location>
</feature>
<evidence type="ECO:0000256" key="3">
    <source>
        <dbReference type="ARBA" id="ARBA00022692"/>
    </source>
</evidence>
<feature type="transmembrane region" description="Helical" evidence="6">
    <location>
        <begin position="135"/>
        <end position="158"/>
    </location>
</feature>
<feature type="transmembrane region" description="Helical" evidence="6">
    <location>
        <begin position="334"/>
        <end position="361"/>
    </location>
</feature>
<dbReference type="Gene3D" id="1.20.1250.20">
    <property type="entry name" value="MFS general substrate transporter like domains"/>
    <property type="match status" value="2"/>
</dbReference>
<accession>A0ABV9PZ21</accession>
<feature type="domain" description="Major facilitator superfamily (MFS) profile" evidence="7">
    <location>
        <begin position="12"/>
        <end position="393"/>
    </location>
</feature>
<comment type="subcellular location">
    <subcellularLocation>
        <location evidence="1">Cell membrane</location>
        <topology evidence="1">Multi-pass membrane protein</topology>
    </subcellularLocation>
</comment>
<evidence type="ECO:0000256" key="6">
    <source>
        <dbReference type="SAM" id="Phobius"/>
    </source>
</evidence>
<feature type="transmembrane region" description="Helical" evidence="6">
    <location>
        <begin position="280"/>
        <end position="298"/>
    </location>
</feature>
<keyword evidence="4 6" id="KW-1133">Transmembrane helix</keyword>
<dbReference type="PROSITE" id="PS50850">
    <property type="entry name" value="MFS"/>
    <property type="match status" value="1"/>
</dbReference>
<evidence type="ECO:0000256" key="4">
    <source>
        <dbReference type="ARBA" id="ARBA00022989"/>
    </source>
</evidence>
<evidence type="ECO:0000313" key="8">
    <source>
        <dbReference type="EMBL" id="MFC4767035.1"/>
    </source>
</evidence>
<comment type="caution">
    <text evidence="8">The sequence shown here is derived from an EMBL/GenBank/DDBJ whole genome shotgun (WGS) entry which is preliminary data.</text>
</comment>
<feature type="transmembrane region" description="Helical" evidence="6">
    <location>
        <begin position="7"/>
        <end position="30"/>
    </location>
</feature>
<dbReference type="RefSeq" id="WP_380024921.1">
    <property type="nucleotide sequence ID" value="NZ_JBHSHC010000044.1"/>
</dbReference>
<evidence type="ECO:0000256" key="2">
    <source>
        <dbReference type="ARBA" id="ARBA00022448"/>
    </source>
</evidence>
<feature type="transmembrane region" description="Helical" evidence="6">
    <location>
        <begin position="247"/>
        <end position="268"/>
    </location>
</feature>
<feature type="transmembrane region" description="Helical" evidence="6">
    <location>
        <begin position="77"/>
        <end position="96"/>
    </location>
</feature>
<feature type="transmembrane region" description="Helical" evidence="6">
    <location>
        <begin position="367"/>
        <end position="388"/>
    </location>
</feature>
<evidence type="ECO:0000313" key="9">
    <source>
        <dbReference type="Proteomes" id="UP001596002"/>
    </source>
</evidence>
<dbReference type="PANTHER" id="PTHR23537:SF1">
    <property type="entry name" value="SUGAR TRANSPORTER"/>
    <property type="match status" value="1"/>
</dbReference>
<feature type="transmembrane region" description="Helical" evidence="6">
    <location>
        <begin position="50"/>
        <end position="70"/>
    </location>
</feature>